<dbReference type="Gene3D" id="1.25.40.10">
    <property type="entry name" value="Tetratricopeptide repeat domain"/>
    <property type="match status" value="2"/>
</dbReference>
<dbReference type="GO" id="GO:0008476">
    <property type="term" value="F:protein-tyrosine sulfotransferase activity"/>
    <property type="evidence" value="ECO:0007669"/>
    <property type="project" value="InterPro"/>
</dbReference>
<dbReference type="RefSeq" id="WP_062483322.1">
    <property type="nucleotide sequence ID" value="NZ_CP013650.1"/>
</dbReference>
<feature type="repeat" description="TPR" evidence="2">
    <location>
        <begin position="38"/>
        <end position="71"/>
    </location>
</feature>
<evidence type="ECO:0000313" key="3">
    <source>
        <dbReference type="EMBL" id="ALS99990.1"/>
    </source>
</evidence>
<dbReference type="SUPFAM" id="SSF48452">
    <property type="entry name" value="TPR-like"/>
    <property type="match status" value="1"/>
</dbReference>
<dbReference type="STRING" id="1526571.AT746_18110"/>
<dbReference type="PANTHER" id="PTHR12788">
    <property type="entry name" value="PROTEIN-TYROSINE SULFOTRANSFERASE 2"/>
    <property type="match status" value="1"/>
</dbReference>
<feature type="repeat" description="TPR" evidence="2">
    <location>
        <begin position="141"/>
        <end position="174"/>
    </location>
</feature>
<sequence length="522" mass="59693">MNSISELHNQAVQLINNKAFVDAHPLLVDIIKQDPKHADAYFLLGIINMEVGQPEKAVQLIGKARQLDTNSEREYLVYLIKAYSLTRNREQVAMLEKLFSQLQGQPSLLLDTVGVALSKVGLHEQAMPYYQQAIEQDASKESYHYNHGIAAKFLGQFDKARQAFEQAIHLNPRYVKAYFAMTELSDSVAPLLPKMQRLITQTHNPDEQLHLAHAIAKEYEKQGDYQQAFNILHQYKQRILNKIKYDHQAEDDLFDALYSSALSPVLQQGDTSNQPIFVVGMPRSGTTLMERILSSHSMVCSGEELHDFSITVKAHTKAASSRLLDKAVLDAAYSADFTKMGRQYLARTASLTAAHPHFVDKLPFNFLYLDLIRRALPSAKIICMLRDPLDTCIGNFRQLFSLQNPFTAYALDLERTAQYYQRFYRWVHQFDDLQHPNFKLVSYENLVTHPESHIREILDFCELPWQPACLQVENNSAPVSTASKVQVREPINTKSIGRWRRYQPHTDSLEAFFTEQGIAYGL</sequence>
<keyword evidence="1" id="KW-0808">Transferase</keyword>
<dbReference type="InterPro" id="IPR027417">
    <property type="entry name" value="P-loop_NTPase"/>
</dbReference>
<evidence type="ECO:0000256" key="2">
    <source>
        <dbReference type="PROSITE-ProRule" id="PRU00339"/>
    </source>
</evidence>
<name>A0A0U2JJR7_9ALTE</name>
<dbReference type="AlphaFoldDB" id="A0A0U2JJR7"/>
<protein>
    <submittedName>
        <fullName evidence="3">Uncharacterized protein</fullName>
    </submittedName>
</protein>
<dbReference type="OrthoDB" id="9815894at2"/>
<dbReference type="SMART" id="SM00028">
    <property type="entry name" value="TPR"/>
    <property type="match status" value="3"/>
</dbReference>
<accession>A0A0U2JJR7</accession>
<dbReference type="Pfam" id="PF13469">
    <property type="entry name" value="Sulfotransfer_3"/>
    <property type="match status" value="1"/>
</dbReference>
<proteinExistence type="predicted"/>
<dbReference type="Gene3D" id="3.40.50.300">
    <property type="entry name" value="P-loop containing nucleotide triphosphate hydrolases"/>
    <property type="match status" value="1"/>
</dbReference>
<dbReference type="InterPro" id="IPR019734">
    <property type="entry name" value="TPR_rpt"/>
</dbReference>
<dbReference type="Pfam" id="PF14559">
    <property type="entry name" value="TPR_19"/>
    <property type="match status" value="1"/>
</dbReference>
<dbReference type="EMBL" id="CP013650">
    <property type="protein sequence ID" value="ALS99990.1"/>
    <property type="molecule type" value="Genomic_DNA"/>
</dbReference>
<gene>
    <name evidence="3" type="ORF">AT746_18110</name>
</gene>
<dbReference type="InterPro" id="IPR011990">
    <property type="entry name" value="TPR-like_helical_dom_sf"/>
</dbReference>
<dbReference type="KEGG" id="lal:AT746_18110"/>
<dbReference type="Proteomes" id="UP000068447">
    <property type="component" value="Chromosome"/>
</dbReference>
<keyword evidence="4" id="KW-1185">Reference proteome</keyword>
<dbReference type="PROSITE" id="PS50005">
    <property type="entry name" value="TPR"/>
    <property type="match status" value="2"/>
</dbReference>
<evidence type="ECO:0000313" key="4">
    <source>
        <dbReference type="Proteomes" id="UP000068447"/>
    </source>
</evidence>
<organism evidence="3 4">
    <name type="scientific">Lacimicrobium alkaliphilum</name>
    <dbReference type="NCBI Taxonomy" id="1526571"/>
    <lineage>
        <taxon>Bacteria</taxon>
        <taxon>Pseudomonadati</taxon>
        <taxon>Pseudomonadota</taxon>
        <taxon>Gammaproteobacteria</taxon>
        <taxon>Alteromonadales</taxon>
        <taxon>Alteromonadaceae</taxon>
        <taxon>Lacimicrobium</taxon>
    </lineage>
</organism>
<keyword evidence="2" id="KW-0802">TPR repeat</keyword>
<dbReference type="PANTHER" id="PTHR12788:SF10">
    <property type="entry name" value="PROTEIN-TYROSINE SULFOTRANSFERASE"/>
    <property type="match status" value="1"/>
</dbReference>
<dbReference type="Pfam" id="PF13181">
    <property type="entry name" value="TPR_8"/>
    <property type="match status" value="2"/>
</dbReference>
<dbReference type="InterPro" id="IPR026634">
    <property type="entry name" value="TPST-like"/>
</dbReference>
<evidence type="ECO:0000256" key="1">
    <source>
        <dbReference type="ARBA" id="ARBA00022679"/>
    </source>
</evidence>
<reference evidence="3 4" key="1">
    <citation type="submission" date="2015-12" db="EMBL/GenBank/DDBJ databases">
        <title>Complete genome of Lacimicrobium alkaliphilum KCTC 32984.</title>
        <authorList>
            <person name="Kim S.-G."/>
            <person name="Lee Y.-J."/>
        </authorList>
    </citation>
    <scope>NUCLEOTIDE SEQUENCE [LARGE SCALE GENOMIC DNA]</scope>
    <source>
        <strain evidence="3 4">YelD216</strain>
    </source>
</reference>
<dbReference type="SUPFAM" id="SSF52540">
    <property type="entry name" value="P-loop containing nucleoside triphosphate hydrolases"/>
    <property type="match status" value="1"/>
</dbReference>